<evidence type="ECO:0000256" key="1">
    <source>
        <dbReference type="ARBA" id="ARBA00022837"/>
    </source>
</evidence>
<dbReference type="InterPro" id="IPR018247">
    <property type="entry name" value="EF_Hand_1_Ca_BS"/>
</dbReference>
<dbReference type="PROSITE" id="PS50086">
    <property type="entry name" value="TBC_RABGAP"/>
    <property type="match status" value="1"/>
</dbReference>
<dbReference type="Gene3D" id="1.10.472.80">
    <property type="entry name" value="Ypt/Rab-GAP domain of gyp1p, domain 3"/>
    <property type="match status" value="1"/>
</dbReference>
<dbReference type="Pfam" id="PF00566">
    <property type="entry name" value="RabGAP-TBC"/>
    <property type="match status" value="1"/>
</dbReference>
<dbReference type="AlphaFoldDB" id="A0A7S0D1P3"/>
<dbReference type="InterPro" id="IPR035969">
    <property type="entry name" value="Rab-GAP_TBC_sf"/>
</dbReference>
<evidence type="ECO:0000313" key="4">
    <source>
        <dbReference type="EMBL" id="CAD8440551.1"/>
    </source>
</evidence>
<feature type="compositionally biased region" description="Basic residues" evidence="2">
    <location>
        <begin position="315"/>
        <end position="326"/>
    </location>
</feature>
<accession>A0A7S0D1P3</accession>
<feature type="compositionally biased region" description="Polar residues" evidence="2">
    <location>
        <begin position="268"/>
        <end position="282"/>
    </location>
</feature>
<dbReference type="PANTHER" id="PTHR47219">
    <property type="entry name" value="RAB GTPASE-ACTIVATING PROTEIN 1-LIKE"/>
    <property type="match status" value="1"/>
</dbReference>
<reference evidence="4" key="1">
    <citation type="submission" date="2021-01" db="EMBL/GenBank/DDBJ databases">
        <authorList>
            <person name="Corre E."/>
            <person name="Pelletier E."/>
            <person name="Niang G."/>
            <person name="Scheremetjew M."/>
            <person name="Finn R."/>
            <person name="Kale V."/>
            <person name="Holt S."/>
            <person name="Cochrane G."/>
            <person name="Meng A."/>
            <person name="Brown T."/>
            <person name="Cohen L."/>
        </authorList>
    </citation>
    <scope>NUCLEOTIDE SEQUENCE</scope>
    <source>
        <strain evidence="4">CCMP2058</strain>
    </source>
</reference>
<organism evidence="4">
    <name type="scientific">Amorphochlora amoebiformis</name>
    <dbReference type="NCBI Taxonomy" id="1561963"/>
    <lineage>
        <taxon>Eukaryota</taxon>
        <taxon>Sar</taxon>
        <taxon>Rhizaria</taxon>
        <taxon>Cercozoa</taxon>
        <taxon>Chlorarachniophyceae</taxon>
        <taxon>Amorphochlora</taxon>
    </lineage>
</organism>
<gene>
    <name evidence="4" type="ORF">LAMO00422_LOCUS5880</name>
</gene>
<dbReference type="Gene3D" id="1.10.8.270">
    <property type="entry name" value="putative rabgap domain of human tbc1 domain family member 14 like domains"/>
    <property type="match status" value="1"/>
</dbReference>
<feature type="compositionally biased region" description="Basic and acidic residues" evidence="2">
    <location>
        <begin position="73"/>
        <end position="106"/>
    </location>
</feature>
<feature type="compositionally biased region" description="Low complexity" evidence="2">
    <location>
        <begin position="10"/>
        <end position="30"/>
    </location>
</feature>
<dbReference type="PANTHER" id="PTHR47219:SF20">
    <property type="entry name" value="TBC1 DOMAIN FAMILY MEMBER 2B"/>
    <property type="match status" value="1"/>
</dbReference>
<dbReference type="Gene3D" id="1.10.238.10">
    <property type="entry name" value="EF-hand"/>
    <property type="match status" value="1"/>
</dbReference>
<feature type="region of interest" description="Disordered" evidence="2">
    <location>
        <begin position="268"/>
        <end position="327"/>
    </location>
</feature>
<dbReference type="GO" id="GO:0005096">
    <property type="term" value="F:GTPase activator activity"/>
    <property type="evidence" value="ECO:0007669"/>
    <property type="project" value="TreeGrafter"/>
</dbReference>
<feature type="region of interest" description="Disordered" evidence="2">
    <location>
        <begin position="233"/>
        <end position="255"/>
    </location>
</feature>
<dbReference type="SUPFAM" id="SSF47923">
    <property type="entry name" value="Ypt/Rab-GAP domain of gyp1p"/>
    <property type="match status" value="2"/>
</dbReference>
<evidence type="ECO:0000259" key="3">
    <source>
        <dbReference type="PROSITE" id="PS50086"/>
    </source>
</evidence>
<proteinExistence type="predicted"/>
<evidence type="ECO:0000256" key="2">
    <source>
        <dbReference type="SAM" id="MobiDB-lite"/>
    </source>
</evidence>
<feature type="compositionally biased region" description="Polar residues" evidence="2">
    <location>
        <begin position="240"/>
        <end position="252"/>
    </location>
</feature>
<sequence>MFEEDRRSQDSSSRASEAEASLSGRGASLSPGLVNPLSDKSLPSFENVPPRQTPVGSGEVIRPSPKGSLLTSVKEEDTRKGREDSQELKTSGKDTKTKADLKESKLGSRLRQRRAVRRWQRTSVSVSVSGESTTGHTPESFKQLKKIKLSILKTTTALQSVVQNRSIQLRRALGELKKRLRFNPNDHWKQWIEYKYKLDGENISAIPRAGSIPRSPDPSHPTLAQLNADPLNYTEEETCGSPSVSKLRSGSESGEGAVLRLQDLQLSDAETTQEETPNSNSRVLPGETRQEVTRPGTSDGIEREAKGKAGSFGKPLKKATAKKGRRISAISRRARAFTVGQLMEEYRKPRRFTTMSPEATRIIQALKSPRVTPGSSSGNKKKSVFERRLSAQIPTGGIALDDWNKRLAIRKQNLALRNEMGFRPISERRKVPRRHTEAGPPTWEGVKKQLKEHPEGYGTLAHDVSTLLRISEEDDDPTTQQNNPEVPGDIRSDLWMALTGAEKLRQRHVEGYYQRVLREALREERKTDLAHLTISKDVHRTLPEVKELRSEKGIKIMHNILFAYSVRNPETVGYCQSMNLICAVCLIHLKFNEEKAFWMLCSVVETHVGYYARSMCGLKVDQNVISDLVAYYEPRLSDHMASIGVPSDTFAVPWLLCLFVGQPVPLKEVTHIWDHLFVQGEEFIFQTVLAILRVKKKEILEASQYEDLMALLLRGMEVTKDEIINQIRIQRNDFCDEEDEEREAQVPNGLIRQITQLRSHHQWSIVEEAQSELDRGTISDLTNRFHVDKKDIHRLWKSFLAPSPWNILLHAGIGNLDWFSKAFVKEAFAGWHRRQWRGRGLQSGALQRLFETLDYNVTGQTNFEQYTFGIYILTRADADMRKRLAFEFCDMDADGSVSRDDLRESLCIIHRLYNGLVDENEEDAEIERFVATMFEFALLNKMTVISRRKAQFLKTPDSSSKRAISAPAGPTGTSIREGKESRRFLDRKRFRSLKSYLSPREFARAVDQHPLVQLFFNLHEDAEVQKLRSDLIAEAKMGSHFGDHS</sequence>
<dbReference type="PROSITE" id="PS00018">
    <property type="entry name" value="EF_HAND_1"/>
    <property type="match status" value="1"/>
</dbReference>
<dbReference type="SMART" id="SM00164">
    <property type="entry name" value="TBC"/>
    <property type="match status" value="1"/>
</dbReference>
<dbReference type="InterPro" id="IPR011992">
    <property type="entry name" value="EF-hand-dom_pair"/>
</dbReference>
<dbReference type="EMBL" id="HBEM01008404">
    <property type="protein sequence ID" value="CAD8440551.1"/>
    <property type="molecule type" value="Transcribed_RNA"/>
</dbReference>
<protein>
    <recommendedName>
        <fullName evidence="3">Rab-GAP TBC domain-containing protein</fullName>
    </recommendedName>
</protein>
<dbReference type="GO" id="GO:0031267">
    <property type="term" value="F:small GTPase binding"/>
    <property type="evidence" value="ECO:0007669"/>
    <property type="project" value="TreeGrafter"/>
</dbReference>
<dbReference type="SUPFAM" id="SSF47473">
    <property type="entry name" value="EF-hand"/>
    <property type="match status" value="1"/>
</dbReference>
<dbReference type="InterPro" id="IPR050302">
    <property type="entry name" value="Rab_GAP_TBC_domain"/>
</dbReference>
<feature type="region of interest" description="Disordered" evidence="2">
    <location>
        <begin position="1"/>
        <end position="114"/>
    </location>
</feature>
<keyword evidence="1" id="KW-0106">Calcium</keyword>
<name>A0A7S0D1P3_9EUKA</name>
<feature type="domain" description="Rab-GAP TBC" evidence="3">
    <location>
        <begin position="485"/>
        <end position="680"/>
    </location>
</feature>
<dbReference type="InterPro" id="IPR000195">
    <property type="entry name" value="Rab-GAP-TBC_dom"/>
</dbReference>